<feature type="signal peptide" evidence="4">
    <location>
        <begin position="1"/>
        <end position="22"/>
    </location>
</feature>
<dbReference type="AlphaFoldDB" id="A0A517LU45"/>
<evidence type="ECO:0000256" key="2">
    <source>
        <dbReference type="ARBA" id="ARBA00022448"/>
    </source>
</evidence>
<sequence length="361" mass="39213" precursor="true">MKQTFGRTIIPTMLCIGFLSLAGCGSSKSGGDSGTGGPDVSDGEPVAAVSQLTGKIAVEGSSTVSPISTQAKERFNEQHPDVTISITGEGTSNGFKSFVKKETDIQDASRPIKQKELDGCKESGLEFIEVPVAYDGLTIAVHPKNTFVKSLTVDQLKKIFRSGDAAKTWKEIDPQWPDKKISIFSPGTGSGTYDYFSEVVIGKEGSLRDDNQINLNEDDNILVRGVAGDEFAIGYFGYSYYERNKNDLQAVPIVNPTGDAVLPTAETIESGEYAPFSRPLFIYLNAESLDKVEVETFVESYMTNIREIVAAANYVPLPESVYTAATQNIENRVAGTHYLTAEGEKREGSIINVFKPENLKK</sequence>
<proteinExistence type="inferred from homology"/>
<feature type="chain" id="PRO_5027135655" description="Phosphate-binding protein" evidence="4">
    <location>
        <begin position="23"/>
        <end position="361"/>
    </location>
</feature>
<keyword evidence="2 4" id="KW-0813">Transport</keyword>
<dbReference type="OrthoDB" id="9790048at2"/>
<comment type="similarity">
    <text evidence="1 4">Belongs to the PstS family.</text>
</comment>
<keyword evidence="7" id="KW-1185">Reference proteome</keyword>
<gene>
    <name evidence="6" type="primary">pstS_1</name>
    <name evidence="6" type="ORF">EC9_02780</name>
</gene>
<dbReference type="NCBIfam" id="TIGR02136">
    <property type="entry name" value="ptsS_2"/>
    <property type="match status" value="1"/>
</dbReference>
<dbReference type="GO" id="GO:0006817">
    <property type="term" value="P:phosphate ion transport"/>
    <property type="evidence" value="ECO:0007669"/>
    <property type="project" value="UniProtKB-UniRule"/>
</dbReference>
<dbReference type="Pfam" id="PF12849">
    <property type="entry name" value="PBP_like_2"/>
    <property type="match status" value="1"/>
</dbReference>
<protein>
    <recommendedName>
        <fullName evidence="4">Phosphate-binding protein</fullName>
    </recommendedName>
</protein>
<dbReference type="PROSITE" id="PS51257">
    <property type="entry name" value="PROKAR_LIPOPROTEIN"/>
    <property type="match status" value="1"/>
</dbReference>
<dbReference type="SUPFAM" id="SSF53850">
    <property type="entry name" value="Periplasmic binding protein-like II"/>
    <property type="match status" value="1"/>
</dbReference>
<accession>A0A517LU45</accession>
<reference evidence="6 7" key="1">
    <citation type="submission" date="2019-02" db="EMBL/GenBank/DDBJ databases">
        <title>Deep-cultivation of Planctomycetes and their phenomic and genomic characterization uncovers novel biology.</title>
        <authorList>
            <person name="Wiegand S."/>
            <person name="Jogler M."/>
            <person name="Boedeker C."/>
            <person name="Pinto D."/>
            <person name="Vollmers J."/>
            <person name="Rivas-Marin E."/>
            <person name="Kohn T."/>
            <person name="Peeters S.H."/>
            <person name="Heuer A."/>
            <person name="Rast P."/>
            <person name="Oberbeckmann S."/>
            <person name="Bunk B."/>
            <person name="Jeske O."/>
            <person name="Meyerdierks A."/>
            <person name="Storesund J.E."/>
            <person name="Kallscheuer N."/>
            <person name="Luecker S."/>
            <person name="Lage O.M."/>
            <person name="Pohl T."/>
            <person name="Merkel B.J."/>
            <person name="Hornburger P."/>
            <person name="Mueller R.-W."/>
            <person name="Bruemmer F."/>
            <person name="Labrenz M."/>
            <person name="Spormann A.M."/>
            <person name="Op den Camp H."/>
            <person name="Overmann J."/>
            <person name="Amann R."/>
            <person name="Jetten M.S.M."/>
            <person name="Mascher T."/>
            <person name="Medema M.H."/>
            <person name="Devos D.P."/>
            <person name="Kaster A.-K."/>
            <person name="Ovreas L."/>
            <person name="Rohde M."/>
            <person name="Galperin M.Y."/>
            <person name="Jogler C."/>
        </authorList>
    </citation>
    <scope>NUCLEOTIDE SEQUENCE [LARGE SCALE GENOMIC DNA]</scope>
    <source>
        <strain evidence="6 7">EC9</strain>
    </source>
</reference>
<name>A0A517LU45_9BACT</name>
<evidence type="ECO:0000259" key="5">
    <source>
        <dbReference type="Pfam" id="PF12849"/>
    </source>
</evidence>
<evidence type="ECO:0000256" key="1">
    <source>
        <dbReference type="ARBA" id="ARBA00008725"/>
    </source>
</evidence>
<comment type="function">
    <text evidence="4">Involved in the system for phosphate transport across the cytoplasmic membrane.</text>
</comment>
<dbReference type="InterPro" id="IPR011862">
    <property type="entry name" value="Phos-bd"/>
</dbReference>
<dbReference type="InterPro" id="IPR024370">
    <property type="entry name" value="PBP_domain"/>
</dbReference>
<evidence type="ECO:0000256" key="3">
    <source>
        <dbReference type="ARBA" id="ARBA00022729"/>
    </source>
</evidence>
<keyword evidence="4" id="KW-0592">Phosphate transport</keyword>
<dbReference type="InterPro" id="IPR050811">
    <property type="entry name" value="Phosphate_ABC_transporter"/>
</dbReference>
<dbReference type="CDD" id="cd13654">
    <property type="entry name" value="PBP2_phosphate_like_2"/>
    <property type="match status" value="1"/>
</dbReference>
<dbReference type="EMBL" id="CP036261">
    <property type="protein sequence ID" value="QDS86119.1"/>
    <property type="molecule type" value="Genomic_DNA"/>
</dbReference>
<keyword evidence="3 4" id="KW-0732">Signal</keyword>
<dbReference type="RefSeq" id="WP_145341714.1">
    <property type="nucleotide sequence ID" value="NZ_CP036261.1"/>
</dbReference>
<dbReference type="KEGG" id="ruv:EC9_02780"/>
<dbReference type="PANTHER" id="PTHR30570">
    <property type="entry name" value="PERIPLASMIC PHOSPHATE BINDING COMPONENT OF PHOSPHATE ABC TRANSPORTER"/>
    <property type="match status" value="1"/>
</dbReference>
<dbReference type="GO" id="GO:0042301">
    <property type="term" value="F:phosphate ion binding"/>
    <property type="evidence" value="ECO:0007669"/>
    <property type="project" value="UniProtKB-UniRule"/>
</dbReference>
<evidence type="ECO:0000313" key="7">
    <source>
        <dbReference type="Proteomes" id="UP000319557"/>
    </source>
</evidence>
<dbReference type="Gene3D" id="3.40.190.10">
    <property type="entry name" value="Periplasmic binding protein-like II"/>
    <property type="match status" value="2"/>
</dbReference>
<dbReference type="Proteomes" id="UP000319557">
    <property type="component" value="Chromosome"/>
</dbReference>
<organism evidence="6 7">
    <name type="scientific">Rosistilla ulvae</name>
    <dbReference type="NCBI Taxonomy" id="1930277"/>
    <lineage>
        <taxon>Bacteria</taxon>
        <taxon>Pseudomonadati</taxon>
        <taxon>Planctomycetota</taxon>
        <taxon>Planctomycetia</taxon>
        <taxon>Pirellulales</taxon>
        <taxon>Pirellulaceae</taxon>
        <taxon>Rosistilla</taxon>
    </lineage>
</organism>
<evidence type="ECO:0000313" key="6">
    <source>
        <dbReference type="EMBL" id="QDS86119.1"/>
    </source>
</evidence>
<evidence type="ECO:0000256" key="4">
    <source>
        <dbReference type="RuleBase" id="RU367119"/>
    </source>
</evidence>
<dbReference type="PANTHER" id="PTHR30570:SF1">
    <property type="entry name" value="PHOSPHATE-BINDING PROTEIN PSTS"/>
    <property type="match status" value="1"/>
</dbReference>
<feature type="domain" description="PBP" evidence="5">
    <location>
        <begin position="47"/>
        <end position="286"/>
    </location>
</feature>